<evidence type="ECO:0000313" key="7">
    <source>
        <dbReference type="EMBL" id="MBR7744087.1"/>
    </source>
</evidence>
<reference evidence="7" key="1">
    <citation type="submission" date="2021-04" db="EMBL/GenBank/DDBJ databases">
        <title>Phycicoccus avicenniae sp. nov., a novel endophytic actinomycetes isolated from branch of Avicennia mariana.</title>
        <authorList>
            <person name="Tuo L."/>
        </authorList>
    </citation>
    <scope>NUCLEOTIDE SEQUENCE</scope>
    <source>
        <strain evidence="7">BSK3Z-2</strain>
    </source>
</reference>
<dbReference type="PANTHER" id="PTHR44154">
    <property type="entry name" value="QUINONE OXIDOREDUCTASE"/>
    <property type="match status" value="1"/>
</dbReference>
<dbReference type="GO" id="GO:0008270">
    <property type="term" value="F:zinc ion binding"/>
    <property type="evidence" value="ECO:0007669"/>
    <property type="project" value="InterPro"/>
</dbReference>
<keyword evidence="3" id="KW-0963">Cytoplasm</keyword>
<gene>
    <name evidence="7" type="ORF">KC207_12385</name>
</gene>
<evidence type="ECO:0000256" key="3">
    <source>
        <dbReference type="ARBA" id="ARBA00022490"/>
    </source>
</evidence>
<dbReference type="EMBL" id="JAGSNF010000017">
    <property type="protein sequence ID" value="MBR7744087.1"/>
    <property type="molecule type" value="Genomic_DNA"/>
</dbReference>
<dbReference type="Gene3D" id="3.40.50.720">
    <property type="entry name" value="NAD(P)-binding Rossmann-like Domain"/>
    <property type="match status" value="2"/>
</dbReference>
<evidence type="ECO:0000256" key="1">
    <source>
        <dbReference type="ARBA" id="ARBA00004496"/>
    </source>
</evidence>
<dbReference type="CDD" id="cd08267">
    <property type="entry name" value="MDR1"/>
    <property type="match status" value="1"/>
</dbReference>
<evidence type="ECO:0000313" key="8">
    <source>
        <dbReference type="Proteomes" id="UP000677016"/>
    </source>
</evidence>
<comment type="subcellular location">
    <subcellularLocation>
        <location evidence="1">Cytoplasm</location>
    </subcellularLocation>
</comment>
<evidence type="ECO:0000259" key="6">
    <source>
        <dbReference type="SMART" id="SM00829"/>
    </source>
</evidence>
<name>A0A941DD10_9MICO</name>
<protein>
    <submittedName>
        <fullName evidence="7">NAD(P)-dependent alcohol dehydrogenase</fullName>
    </submittedName>
</protein>
<dbReference type="InterPro" id="IPR020843">
    <property type="entry name" value="ER"/>
</dbReference>
<dbReference type="AlphaFoldDB" id="A0A941DD10"/>
<dbReference type="SUPFAM" id="SSF50129">
    <property type="entry name" value="GroES-like"/>
    <property type="match status" value="1"/>
</dbReference>
<dbReference type="InterPro" id="IPR013154">
    <property type="entry name" value="ADH-like_N"/>
</dbReference>
<dbReference type="Gene3D" id="3.90.180.10">
    <property type="entry name" value="Medium-chain alcohol dehydrogenases, catalytic domain"/>
    <property type="match status" value="2"/>
</dbReference>
<dbReference type="Proteomes" id="UP000677016">
    <property type="component" value="Unassembled WGS sequence"/>
</dbReference>
<dbReference type="SMART" id="SM00829">
    <property type="entry name" value="PKS_ER"/>
    <property type="match status" value="1"/>
</dbReference>
<dbReference type="GO" id="GO:0016491">
    <property type="term" value="F:oxidoreductase activity"/>
    <property type="evidence" value="ECO:0007669"/>
    <property type="project" value="InterPro"/>
</dbReference>
<dbReference type="GO" id="GO:0003723">
    <property type="term" value="F:RNA binding"/>
    <property type="evidence" value="ECO:0007669"/>
    <property type="project" value="UniProtKB-KW"/>
</dbReference>
<dbReference type="InterPro" id="IPR002364">
    <property type="entry name" value="Quin_OxRdtase/zeta-crystal_CS"/>
</dbReference>
<dbReference type="InterPro" id="IPR051603">
    <property type="entry name" value="Zinc-ADH_QOR/CCCR"/>
</dbReference>
<evidence type="ECO:0000256" key="4">
    <source>
        <dbReference type="ARBA" id="ARBA00022857"/>
    </source>
</evidence>
<comment type="caution">
    <text evidence="7">The sequence shown here is derived from an EMBL/GenBank/DDBJ whole genome shotgun (WGS) entry which is preliminary data.</text>
</comment>
<evidence type="ECO:0000256" key="5">
    <source>
        <dbReference type="ARBA" id="ARBA00022884"/>
    </source>
</evidence>
<sequence length="306" mass="31547">MRAATRRTYGSTDALEVTAVARPTPGPDEVLVEVAAAGLDRGVWHVMTGKPYVMRLMGFGVRRPKDPVLGMDVAGRVVGVGADVTRFAVGDSVFGIGTGTFAELAVAKESKLVLTPENVTVEQAAVSAISGITALQALTVGRLEAGQHVLVIGASGGVGSFAVQLAKARGATVTGVAGTRKLEVVRGLGADHVIDTGGRNPISRIRRALTPTGTLVIVGGEGGDDLTGGIGRQVLAALMSPFVRQRLTFFVSSESRDLLESLAEHLVTGAVTPALGRRFALEDVSEALTAMESGDLVGKAVITVTR</sequence>
<accession>A0A941DD10</accession>
<dbReference type="PANTHER" id="PTHR44154:SF1">
    <property type="entry name" value="QUINONE OXIDOREDUCTASE"/>
    <property type="match status" value="1"/>
</dbReference>
<dbReference type="SUPFAM" id="SSF51735">
    <property type="entry name" value="NAD(P)-binding Rossmann-fold domains"/>
    <property type="match status" value="1"/>
</dbReference>
<comment type="subunit">
    <text evidence="2">Homotetramer.</text>
</comment>
<dbReference type="InterPro" id="IPR036291">
    <property type="entry name" value="NAD(P)-bd_dom_sf"/>
</dbReference>
<dbReference type="InterPro" id="IPR011032">
    <property type="entry name" value="GroES-like_sf"/>
</dbReference>
<dbReference type="PROSITE" id="PS01162">
    <property type="entry name" value="QOR_ZETA_CRYSTAL"/>
    <property type="match status" value="1"/>
</dbReference>
<keyword evidence="8" id="KW-1185">Reference proteome</keyword>
<organism evidence="7 8">
    <name type="scientific">Phycicoccus avicenniae</name>
    <dbReference type="NCBI Taxonomy" id="2828860"/>
    <lineage>
        <taxon>Bacteria</taxon>
        <taxon>Bacillati</taxon>
        <taxon>Actinomycetota</taxon>
        <taxon>Actinomycetes</taxon>
        <taxon>Micrococcales</taxon>
        <taxon>Intrasporangiaceae</taxon>
        <taxon>Phycicoccus</taxon>
    </lineage>
</organism>
<proteinExistence type="predicted"/>
<dbReference type="Pfam" id="PF13602">
    <property type="entry name" value="ADH_zinc_N_2"/>
    <property type="match status" value="1"/>
</dbReference>
<keyword evidence="5" id="KW-0694">RNA-binding</keyword>
<dbReference type="Pfam" id="PF08240">
    <property type="entry name" value="ADH_N"/>
    <property type="match status" value="1"/>
</dbReference>
<feature type="domain" description="Enoyl reductase (ER)" evidence="6">
    <location>
        <begin position="10"/>
        <end position="302"/>
    </location>
</feature>
<dbReference type="GO" id="GO:0005737">
    <property type="term" value="C:cytoplasm"/>
    <property type="evidence" value="ECO:0007669"/>
    <property type="project" value="UniProtKB-SubCell"/>
</dbReference>
<keyword evidence="4" id="KW-0521">NADP</keyword>
<evidence type="ECO:0000256" key="2">
    <source>
        <dbReference type="ARBA" id="ARBA00011881"/>
    </source>
</evidence>